<dbReference type="Pfam" id="PF11175">
    <property type="entry name" value="DUF2961"/>
    <property type="match status" value="1"/>
</dbReference>
<evidence type="ECO:0000313" key="2">
    <source>
        <dbReference type="Proteomes" id="UP000001847"/>
    </source>
</evidence>
<dbReference type="AlphaFoldDB" id="B0SRF5"/>
<protein>
    <recommendedName>
        <fullName evidence="3">DUF2961 domain-containing protein</fullName>
    </recommendedName>
</protein>
<dbReference type="BioCyc" id="LBIF456481:LEPBI_RS16580-MONOMER"/>
<accession>B0SRF5</accession>
<sequence>MLYSFPNILLIYNQIRKFVQNKTENNFPFKKERKLHPICHTSQKVGFRSFVSMYLFFIILVSFTTQMLADGWDATIWKEKTYQNKRISSSDPTEGNDDFIKIPKKKTVTIAEIKGRGIIKHIWMTLASKDPMARKNAVIRMTWDNHTYPSVNVPLGEFFGQGWGEEYILNSLPLVAAPKKGKSMNSYFPMPFESGAKIEIENESEEDITNFYFYIDYEEWKSPLDSPLRFHAEWNRSITKPNTSNQRENEWSLLGEMERTKFKKENYFTVLETEGKGQFIGLNLYVDSPTPLWYGEGDDLIFIDGNQTTATLKGTGTEDVFNTAWSPKEVFMHPYFGYPRVSDSIGWLGKTHLYRFWVESPIRFEKNFLFLLEHGHANSLTLDLISVAYWYQSLNPKPMKVLPKKEFRVNQPEINFRHIHKWRDSFRSEKANGEIWGNE</sequence>
<name>B0SRF5_LEPBP</name>
<dbReference type="EMBL" id="CP000786">
    <property type="protein sequence ID" value="ABZ99447.1"/>
    <property type="molecule type" value="Genomic_DNA"/>
</dbReference>
<evidence type="ECO:0008006" key="3">
    <source>
        <dbReference type="Google" id="ProtNLM"/>
    </source>
</evidence>
<organism evidence="1 2">
    <name type="scientific">Leptospira biflexa serovar Patoc (strain Patoc 1 / ATCC 23582 / Paris)</name>
    <dbReference type="NCBI Taxonomy" id="456481"/>
    <lineage>
        <taxon>Bacteria</taxon>
        <taxon>Pseudomonadati</taxon>
        <taxon>Spirochaetota</taxon>
        <taxon>Spirochaetia</taxon>
        <taxon>Leptospirales</taxon>
        <taxon>Leptospiraceae</taxon>
        <taxon>Leptospira</taxon>
    </lineage>
</organism>
<evidence type="ECO:0000313" key="1">
    <source>
        <dbReference type="EMBL" id="ABZ99447.1"/>
    </source>
</evidence>
<dbReference type="KEGG" id="lbi:LEPBI_I3383"/>
<reference evidence="1 2" key="1">
    <citation type="journal article" date="2008" name="PLoS ONE">
        <title>Genome sequence of the saprophyte Leptospira biflexa provides insights into the evolution of Leptospira and the pathogenesis of leptospirosis.</title>
        <authorList>
            <person name="Picardeau M."/>
            <person name="Bulach D.M."/>
            <person name="Bouchier C."/>
            <person name="Zuerner R.L."/>
            <person name="Zidane N."/>
            <person name="Wilson P.J."/>
            <person name="Creno S."/>
            <person name="Kuczek E.S."/>
            <person name="Bommezzadri S."/>
            <person name="Davis J.C."/>
            <person name="McGrath A."/>
            <person name="Johnson M.J."/>
            <person name="Boursaux-Eude C."/>
            <person name="Seemann T."/>
            <person name="Rouy Z."/>
            <person name="Coppel R.L."/>
            <person name="Rood J.I."/>
            <person name="Lajus A."/>
            <person name="Davies J.K."/>
            <person name="Medigue C."/>
            <person name="Adler B."/>
        </authorList>
    </citation>
    <scope>NUCLEOTIDE SEQUENCE [LARGE SCALE GENOMIC DNA]</scope>
    <source>
        <strain evidence="2">Patoc 1 / ATCC 23582 / Paris</strain>
    </source>
</reference>
<proteinExistence type="predicted"/>
<gene>
    <name evidence="1" type="ordered locus">LEPBI_I3383</name>
</gene>
<dbReference type="RefSeq" id="WP_012390303.1">
    <property type="nucleotide sequence ID" value="NC_010602.1"/>
</dbReference>
<dbReference type="OrthoDB" id="2518538at2"/>
<dbReference type="Proteomes" id="UP000001847">
    <property type="component" value="Chromosome I"/>
</dbReference>
<keyword evidence="2" id="KW-1185">Reference proteome</keyword>
<dbReference type="Gene3D" id="2.60.120.1390">
    <property type="match status" value="1"/>
</dbReference>
<dbReference type="HOGENOM" id="CLU_039495_0_0_12"/>
<dbReference type="InterPro" id="IPR021345">
    <property type="entry name" value="DUF2961"/>
</dbReference>
<dbReference type="STRING" id="456481.LEPBI_I3383"/>